<comment type="caution">
    <text evidence="1">The sequence shown here is derived from an EMBL/GenBank/DDBJ whole genome shotgun (WGS) entry which is preliminary data.</text>
</comment>
<gene>
    <name evidence="1" type="ORF">HANVADRAFT_79880</name>
</gene>
<dbReference type="AlphaFoldDB" id="A0A1B7T973"/>
<evidence type="ECO:0000313" key="2">
    <source>
        <dbReference type="Proteomes" id="UP000092321"/>
    </source>
</evidence>
<evidence type="ECO:0000313" key="1">
    <source>
        <dbReference type="EMBL" id="OBA25260.1"/>
    </source>
</evidence>
<reference evidence="2" key="1">
    <citation type="journal article" date="2016" name="Proc. Natl. Acad. Sci. U.S.A.">
        <title>Comparative genomics of biotechnologically important yeasts.</title>
        <authorList>
            <person name="Riley R."/>
            <person name="Haridas S."/>
            <person name="Wolfe K.H."/>
            <person name="Lopes M.R."/>
            <person name="Hittinger C.T."/>
            <person name="Goeker M."/>
            <person name="Salamov A.A."/>
            <person name="Wisecaver J.H."/>
            <person name="Long T.M."/>
            <person name="Calvey C.H."/>
            <person name="Aerts A.L."/>
            <person name="Barry K.W."/>
            <person name="Choi C."/>
            <person name="Clum A."/>
            <person name="Coughlan A.Y."/>
            <person name="Deshpande S."/>
            <person name="Douglass A.P."/>
            <person name="Hanson S.J."/>
            <person name="Klenk H.-P."/>
            <person name="LaButti K.M."/>
            <person name="Lapidus A."/>
            <person name="Lindquist E.A."/>
            <person name="Lipzen A.M."/>
            <person name="Meier-Kolthoff J.P."/>
            <person name="Ohm R.A."/>
            <person name="Otillar R.P."/>
            <person name="Pangilinan J.L."/>
            <person name="Peng Y."/>
            <person name="Rokas A."/>
            <person name="Rosa C.A."/>
            <person name="Scheuner C."/>
            <person name="Sibirny A.A."/>
            <person name="Slot J.C."/>
            <person name="Stielow J.B."/>
            <person name="Sun H."/>
            <person name="Kurtzman C.P."/>
            <person name="Blackwell M."/>
            <person name="Grigoriev I.V."/>
            <person name="Jeffries T.W."/>
        </authorList>
    </citation>
    <scope>NUCLEOTIDE SEQUENCE [LARGE SCALE GENOMIC DNA]</scope>
    <source>
        <strain evidence="2">NRRL Y-1626</strain>
    </source>
</reference>
<accession>A0A1B7T973</accession>
<dbReference type="Proteomes" id="UP000092321">
    <property type="component" value="Unassembled WGS sequence"/>
</dbReference>
<organism evidence="1 2">
    <name type="scientific">Hanseniaspora valbyensis NRRL Y-1626</name>
    <dbReference type="NCBI Taxonomy" id="766949"/>
    <lineage>
        <taxon>Eukaryota</taxon>
        <taxon>Fungi</taxon>
        <taxon>Dikarya</taxon>
        <taxon>Ascomycota</taxon>
        <taxon>Saccharomycotina</taxon>
        <taxon>Saccharomycetes</taxon>
        <taxon>Saccharomycodales</taxon>
        <taxon>Saccharomycodaceae</taxon>
        <taxon>Hanseniaspora</taxon>
    </lineage>
</organism>
<keyword evidence="2" id="KW-1185">Reference proteome</keyword>
<dbReference type="OrthoDB" id="10429495at2759"/>
<name>A0A1B7T973_9ASCO</name>
<proteinExistence type="predicted"/>
<dbReference type="EMBL" id="LXPE01000171">
    <property type="protein sequence ID" value="OBA25260.1"/>
    <property type="molecule type" value="Genomic_DNA"/>
</dbReference>
<sequence>ELKRTSWKVFKKIPSKINILKEKICFKNKFVNTNELLKVKPILSYYFINEWKVFTPLKTLNDTGNNNNNLLTISYTDTKQIKKQNNTDDLNSIISSSEDEKDELNSFIKFKKQKTERGCELNTVNTFGNRECSVNAVNESSFWFSNRIINSDLKYKSTFSKFSSENNIKTPGIFCNYETTSPKILAQLHAILSLKVFEGNLSDFAYLSCEIVLNNKSCIKFINPSTFFQKDNQGVELYYSNDIIKLCENFENLYFLLEDCEINDKSVVLKCKITLLENFQSFANILIFETSNVSKKNLATNIIVPIIEQTNLNTNTFHFEELNYDSIEIQILKEYGFDIFSSNIMLSYEKNIWDLVSCNSDSLGTKNKSKRVIDKFKRINKTYFY</sequence>
<protein>
    <submittedName>
        <fullName evidence="1">Uncharacterized protein</fullName>
    </submittedName>
</protein>
<feature type="non-terminal residue" evidence="1">
    <location>
        <position position="1"/>
    </location>
</feature>